<dbReference type="Proteomes" id="UP001230649">
    <property type="component" value="Unassembled WGS sequence"/>
</dbReference>
<organism evidence="1 2">
    <name type="scientific">Naganishia adeliensis</name>
    <dbReference type="NCBI Taxonomy" id="92952"/>
    <lineage>
        <taxon>Eukaryota</taxon>
        <taxon>Fungi</taxon>
        <taxon>Dikarya</taxon>
        <taxon>Basidiomycota</taxon>
        <taxon>Agaricomycotina</taxon>
        <taxon>Tremellomycetes</taxon>
        <taxon>Filobasidiales</taxon>
        <taxon>Filobasidiaceae</taxon>
        <taxon>Naganishia</taxon>
    </lineage>
</organism>
<comment type="caution">
    <text evidence="1">The sequence shown here is derived from an EMBL/GenBank/DDBJ whole genome shotgun (WGS) entry which is preliminary data.</text>
</comment>
<keyword evidence="2" id="KW-1185">Reference proteome</keyword>
<evidence type="ECO:0000313" key="2">
    <source>
        <dbReference type="Proteomes" id="UP001230649"/>
    </source>
</evidence>
<accession>A0ACC2VV67</accession>
<sequence>MPPSRGPLGDLPGLTYDPVKNRYFPTREEEPPKPAVPEDTSVRGSFQQRLKNRQRDGEVKTKTLTVDQGRSSKSAGEKDDRRSRRSREGKAVNKAVNGDENSKQHESTPSISRRPAANRIDRTLFRATGLQLGHHDRFSGPTFAESQRRKRHERSSRYARMASITAEDEPTFPSTLTVMAVSPPIIIPAHLSHLLRTQTIPDQPSSILLGDHMGSIHAVKMEYDLPDWEMGEADRPPAGISSPPRYRRWLWQEINLGKRITGIRATKEHYIATTFGPRPRIVVSQLPAMLSAFDASSTQPPFMMEEEKPTVLWELTKMQDVWSMDSVGSSVIVGGNQQIVYAQDVINPQFRSIRTPGNSDALSVCQINTNEALVGLRSSAILHYDFRIPDSSAITTRLELGKSVCGLKFLDQSGAAGRSLIASGYTHQLALFDLRFPKKAPIQRYTEHVNDYRSGLGLAVDSSQTHVFAAGSDQIIRAWSIWDGQPVESGRQSGTSTHRKLLGTPHPALINGIEIAEEDKIHILNDRQLETYMQY</sequence>
<evidence type="ECO:0000313" key="1">
    <source>
        <dbReference type="EMBL" id="KAJ9103330.1"/>
    </source>
</evidence>
<protein>
    <submittedName>
        <fullName evidence="1">Uncharacterized protein</fullName>
    </submittedName>
</protein>
<dbReference type="EMBL" id="JASBWS010000059">
    <property type="protein sequence ID" value="KAJ9103330.1"/>
    <property type="molecule type" value="Genomic_DNA"/>
</dbReference>
<gene>
    <name evidence="1" type="ORF">QFC20_004807</name>
</gene>
<proteinExistence type="predicted"/>
<name>A0ACC2VV67_9TREE</name>
<reference evidence="1" key="1">
    <citation type="submission" date="2023-04" db="EMBL/GenBank/DDBJ databases">
        <title>Draft Genome sequencing of Naganishia species isolated from polar environments using Oxford Nanopore Technology.</title>
        <authorList>
            <person name="Leo P."/>
            <person name="Venkateswaran K."/>
        </authorList>
    </citation>
    <scope>NUCLEOTIDE SEQUENCE</scope>
    <source>
        <strain evidence="1">MNA-CCFEE 5262</strain>
    </source>
</reference>